<evidence type="ECO:0000313" key="3">
    <source>
        <dbReference type="EMBL" id="ONF44006.1"/>
    </source>
</evidence>
<name>A0A1V2DUF2_9GAMM</name>
<dbReference type="InterPro" id="IPR050963">
    <property type="entry name" value="Sirohydro_Cobaltochel/CbiX"/>
</dbReference>
<dbReference type="SUPFAM" id="SSF53800">
    <property type="entry name" value="Chelatase"/>
    <property type="match status" value="1"/>
</dbReference>
<dbReference type="CDD" id="cd03416">
    <property type="entry name" value="CbiX_SirB_N"/>
    <property type="match status" value="1"/>
</dbReference>
<evidence type="ECO:0000256" key="2">
    <source>
        <dbReference type="ARBA" id="ARBA00023239"/>
    </source>
</evidence>
<dbReference type="AlphaFoldDB" id="A0A1V2DUF2"/>
<dbReference type="RefSeq" id="WP_076723884.1">
    <property type="nucleotide sequence ID" value="NZ_JABWTC010000006.1"/>
</dbReference>
<sequence>MTRHRIILLAHGSSDPRWCETFEAMAAPTLDAHPNARVAYMELAHPSLAEAVEHAVGDGIEQITVIPLFLAAGRHLRNDIPAMIQALEQRHGIPIRLDRPVGEHPRLGTAIRDIVTDTLAEAP</sequence>
<dbReference type="OrthoDB" id="9797895at2"/>
<evidence type="ECO:0000313" key="4">
    <source>
        <dbReference type="Proteomes" id="UP000189339"/>
    </source>
</evidence>
<evidence type="ECO:0000256" key="1">
    <source>
        <dbReference type="ARBA" id="ARBA00022723"/>
    </source>
</evidence>
<protein>
    <submittedName>
        <fullName evidence="3">Cobalamin biosynthesis protein CbiX</fullName>
    </submittedName>
</protein>
<reference evidence="3 4" key="1">
    <citation type="submission" date="2016-12" db="EMBL/GenBank/DDBJ databases">
        <title>Marinobacter lutaoensis whole genome sequencing.</title>
        <authorList>
            <person name="Verma A."/>
            <person name="Krishnamurthi S."/>
        </authorList>
    </citation>
    <scope>NUCLEOTIDE SEQUENCE [LARGE SCALE GENOMIC DNA]</scope>
    <source>
        <strain evidence="3 4">T5054</strain>
    </source>
</reference>
<dbReference type="Pfam" id="PF01903">
    <property type="entry name" value="CbiX"/>
    <property type="match status" value="1"/>
</dbReference>
<keyword evidence="4" id="KW-1185">Reference proteome</keyword>
<comment type="caution">
    <text evidence="3">The sequence shown here is derived from an EMBL/GenBank/DDBJ whole genome shotgun (WGS) entry which is preliminary data.</text>
</comment>
<dbReference type="Proteomes" id="UP000189339">
    <property type="component" value="Unassembled WGS sequence"/>
</dbReference>
<gene>
    <name evidence="3" type="ORF">BTO32_06840</name>
</gene>
<proteinExistence type="predicted"/>
<dbReference type="GO" id="GO:0046872">
    <property type="term" value="F:metal ion binding"/>
    <property type="evidence" value="ECO:0007669"/>
    <property type="project" value="UniProtKB-KW"/>
</dbReference>
<dbReference type="STRING" id="135739.BTO32_06840"/>
<dbReference type="GO" id="GO:0016829">
    <property type="term" value="F:lyase activity"/>
    <property type="evidence" value="ECO:0007669"/>
    <property type="project" value="UniProtKB-KW"/>
</dbReference>
<organism evidence="3 4">
    <name type="scientific">Marinobacter lutaoensis</name>
    <dbReference type="NCBI Taxonomy" id="135739"/>
    <lineage>
        <taxon>Bacteria</taxon>
        <taxon>Pseudomonadati</taxon>
        <taxon>Pseudomonadota</taxon>
        <taxon>Gammaproteobacteria</taxon>
        <taxon>Pseudomonadales</taxon>
        <taxon>Marinobacteraceae</taxon>
        <taxon>Marinobacter</taxon>
    </lineage>
</organism>
<dbReference type="EMBL" id="MSCW01000005">
    <property type="protein sequence ID" value="ONF44006.1"/>
    <property type="molecule type" value="Genomic_DNA"/>
</dbReference>
<accession>A0A1V2DUF2</accession>
<keyword evidence="2" id="KW-0456">Lyase</keyword>
<keyword evidence="1" id="KW-0479">Metal-binding</keyword>
<dbReference type="PANTHER" id="PTHR33542:SF3">
    <property type="entry name" value="SIROHYDROCHLORIN FERROCHELATASE, CHLOROPLASTIC"/>
    <property type="match status" value="1"/>
</dbReference>
<dbReference type="InterPro" id="IPR002762">
    <property type="entry name" value="CbiX-like"/>
</dbReference>
<dbReference type="PANTHER" id="PTHR33542">
    <property type="entry name" value="SIROHYDROCHLORIN FERROCHELATASE, CHLOROPLASTIC"/>
    <property type="match status" value="1"/>
</dbReference>
<dbReference type="Gene3D" id="3.40.50.1400">
    <property type="match status" value="1"/>
</dbReference>